<evidence type="ECO:0000313" key="3">
    <source>
        <dbReference type="EMBL" id="SDX17512.1"/>
    </source>
</evidence>
<sequence>MRIRIAVALGGFLLAGGLITGGAAFADQPSTSTTKPVPTTAPGEPTRTTTKPPAPEPTRATRPEAVPAPGKPRVPKAVPAGPTGDLHLPAITAA</sequence>
<dbReference type="EMBL" id="FNON01000002">
    <property type="protein sequence ID" value="SDX17512.1"/>
    <property type="molecule type" value="Genomic_DNA"/>
</dbReference>
<keyword evidence="4" id="KW-1185">Reference proteome</keyword>
<reference evidence="3 4" key="1">
    <citation type="submission" date="2016-10" db="EMBL/GenBank/DDBJ databases">
        <authorList>
            <person name="de Groot N.N."/>
        </authorList>
    </citation>
    <scope>NUCLEOTIDE SEQUENCE [LARGE SCALE GENOMIC DNA]</scope>
    <source>
        <strain evidence="3 4">CPCC 202699</strain>
    </source>
</reference>
<protein>
    <submittedName>
        <fullName evidence="3">Uncharacterized protein</fullName>
    </submittedName>
</protein>
<dbReference type="RefSeq" id="WP_245757248.1">
    <property type="nucleotide sequence ID" value="NZ_FNON01000002.1"/>
</dbReference>
<dbReference type="AlphaFoldDB" id="A0A1H2ZJ37"/>
<feature type="chain" id="PRO_5011513056" evidence="2">
    <location>
        <begin position="27"/>
        <end position="94"/>
    </location>
</feature>
<organism evidence="3 4">
    <name type="scientific">Amycolatopsis xylanica</name>
    <dbReference type="NCBI Taxonomy" id="589385"/>
    <lineage>
        <taxon>Bacteria</taxon>
        <taxon>Bacillati</taxon>
        <taxon>Actinomycetota</taxon>
        <taxon>Actinomycetes</taxon>
        <taxon>Pseudonocardiales</taxon>
        <taxon>Pseudonocardiaceae</taxon>
        <taxon>Amycolatopsis</taxon>
    </lineage>
</organism>
<feature type="signal peptide" evidence="2">
    <location>
        <begin position="1"/>
        <end position="26"/>
    </location>
</feature>
<evidence type="ECO:0000313" key="4">
    <source>
        <dbReference type="Proteomes" id="UP000199515"/>
    </source>
</evidence>
<evidence type="ECO:0000256" key="1">
    <source>
        <dbReference type="SAM" id="MobiDB-lite"/>
    </source>
</evidence>
<dbReference type="Proteomes" id="UP000199515">
    <property type="component" value="Unassembled WGS sequence"/>
</dbReference>
<dbReference type="STRING" id="589385.SAMN05421504_102549"/>
<keyword evidence="2" id="KW-0732">Signal</keyword>
<name>A0A1H2ZJ37_9PSEU</name>
<accession>A0A1H2ZJ37</accession>
<feature type="compositionally biased region" description="Low complexity" evidence="1">
    <location>
        <begin position="22"/>
        <end position="65"/>
    </location>
</feature>
<evidence type="ECO:0000256" key="2">
    <source>
        <dbReference type="SAM" id="SignalP"/>
    </source>
</evidence>
<gene>
    <name evidence="3" type="ORF">SAMN05421504_102549</name>
</gene>
<proteinExistence type="predicted"/>
<feature type="region of interest" description="Disordered" evidence="1">
    <location>
        <begin position="22"/>
        <end position="94"/>
    </location>
</feature>